<keyword evidence="1 4" id="KW-0808">Transferase</keyword>
<evidence type="ECO:0000259" key="3">
    <source>
        <dbReference type="Pfam" id="PF00275"/>
    </source>
</evidence>
<dbReference type="PANTHER" id="PTHR21090:SF5">
    <property type="entry name" value="PENTAFUNCTIONAL AROM POLYPEPTIDE"/>
    <property type="match status" value="1"/>
</dbReference>
<proteinExistence type="predicted"/>
<feature type="region of interest" description="Disordered" evidence="2">
    <location>
        <begin position="70"/>
        <end position="92"/>
    </location>
</feature>
<dbReference type="EMBL" id="LAJY01000356">
    <property type="protein sequence ID" value="KJV09112.1"/>
    <property type="molecule type" value="Genomic_DNA"/>
</dbReference>
<dbReference type="SUPFAM" id="SSF55205">
    <property type="entry name" value="EPT/RTPC-like"/>
    <property type="match status" value="1"/>
</dbReference>
<evidence type="ECO:0000256" key="1">
    <source>
        <dbReference type="ARBA" id="ARBA00022679"/>
    </source>
</evidence>
<keyword evidence="5" id="KW-1185">Reference proteome</keyword>
<dbReference type="PATRIC" id="fig|552518.3.peg.2382"/>
<accession>A0A0F3IR68</accession>
<gene>
    <name evidence="4" type="ORF">VZ95_13490</name>
</gene>
<dbReference type="GO" id="GO:0003866">
    <property type="term" value="F:3-phosphoshikimate 1-carboxyvinyltransferase activity"/>
    <property type="evidence" value="ECO:0007669"/>
    <property type="project" value="TreeGrafter"/>
</dbReference>
<dbReference type="InterPro" id="IPR013792">
    <property type="entry name" value="RNA3'P_cycl/enolpyr_Trfase_a/b"/>
</dbReference>
<dbReference type="InterPro" id="IPR036968">
    <property type="entry name" value="Enolpyruvate_Tfrase_sf"/>
</dbReference>
<dbReference type="Proteomes" id="UP000033774">
    <property type="component" value="Unassembled WGS sequence"/>
</dbReference>
<sequence length="92" mass="9448">MHAPRPLLSRRAGPLSGTVRVPGDKSISHRALMFGGLAIGETRITGLLEGEDVLATAAAMRAMGATVTRDGVGRGALPASASAASPSPMRRW</sequence>
<dbReference type="PANTHER" id="PTHR21090">
    <property type="entry name" value="AROM/DEHYDROQUINATE SYNTHASE"/>
    <property type="match status" value="1"/>
</dbReference>
<dbReference type="AlphaFoldDB" id="A0A0F3IR68"/>
<feature type="domain" description="Enolpyruvate transferase" evidence="3">
    <location>
        <begin position="12"/>
        <end position="70"/>
    </location>
</feature>
<dbReference type="InterPro" id="IPR001986">
    <property type="entry name" value="Enolpyruvate_Tfrase_dom"/>
</dbReference>
<organism evidence="4 5">
    <name type="scientific">Elstera litoralis</name>
    <dbReference type="NCBI Taxonomy" id="552518"/>
    <lineage>
        <taxon>Bacteria</taxon>
        <taxon>Pseudomonadati</taxon>
        <taxon>Pseudomonadota</taxon>
        <taxon>Alphaproteobacteria</taxon>
        <taxon>Rhodospirillales</taxon>
        <taxon>Rhodospirillaceae</taxon>
        <taxon>Elstera</taxon>
    </lineage>
</organism>
<protein>
    <submittedName>
        <fullName evidence="4">3-phosphoshikimate 1-carboxyvinyltransferase</fullName>
    </submittedName>
</protein>
<dbReference type="Pfam" id="PF00275">
    <property type="entry name" value="EPSP_synthase"/>
    <property type="match status" value="1"/>
</dbReference>
<evidence type="ECO:0000256" key="2">
    <source>
        <dbReference type="SAM" id="MobiDB-lite"/>
    </source>
</evidence>
<dbReference type="Gene3D" id="3.65.10.10">
    <property type="entry name" value="Enolpyruvate transferase domain"/>
    <property type="match status" value="1"/>
</dbReference>
<comment type="caution">
    <text evidence="4">The sequence shown here is derived from an EMBL/GenBank/DDBJ whole genome shotgun (WGS) entry which is preliminary data.</text>
</comment>
<feature type="non-terminal residue" evidence="4">
    <location>
        <position position="92"/>
    </location>
</feature>
<name>A0A0F3IR68_9PROT</name>
<feature type="region of interest" description="Disordered" evidence="2">
    <location>
        <begin position="1"/>
        <end position="21"/>
    </location>
</feature>
<evidence type="ECO:0000313" key="5">
    <source>
        <dbReference type="Proteomes" id="UP000033774"/>
    </source>
</evidence>
<reference evidence="4 5" key="1">
    <citation type="submission" date="2015-03" db="EMBL/GenBank/DDBJ databases">
        <title>Draft genome sequence of Elstera litoralis.</title>
        <authorList>
            <person name="Rahalkar M.C."/>
            <person name="Dhakephalkar P.K."/>
            <person name="Pore S.D."/>
            <person name="Arora P."/>
            <person name="Kapse N.G."/>
            <person name="Pandit P.S."/>
        </authorList>
    </citation>
    <scope>NUCLEOTIDE SEQUENCE [LARGE SCALE GENOMIC DNA]</scope>
    <source>
        <strain evidence="4 5">Dia-1</strain>
    </source>
</reference>
<feature type="compositionally biased region" description="Low complexity" evidence="2">
    <location>
        <begin position="78"/>
        <end position="92"/>
    </location>
</feature>
<evidence type="ECO:0000313" key="4">
    <source>
        <dbReference type="EMBL" id="KJV09112.1"/>
    </source>
</evidence>
<dbReference type="GO" id="GO:0009423">
    <property type="term" value="P:chorismate biosynthetic process"/>
    <property type="evidence" value="ECO:0007669"/>
    <property type="project" value="TreeGrafter"/>
</dbReference>